<dbReference type="InterPro" id="IPR013022">
    <property type="entry name" value="Xyl_isomerase-like_TIM-brl"/>
</dbReference>
<name>A0ABT1E8W8_9FIRM</name>
<evidence type="ECO:0000259" key="1">
    <source>
        <dbReference type="Pfam" id="PF01261"/>
    </source>
</evidence>
<dbReference type="EMBL" id="JAMZFW010000001">
    <property type="protein sequence ID" value="MCP1100957.1"/>
    <property type="molecule type" value="Genomic_DNA"/>
</dbReference>
<dbReference type="GO" id="GO:0016853">
    <property type="term" value="F:isomerase activity"/>
    <property type="evidence" value="ECO:0007669"/>
    <property type="project" value="UniProtKB-KW"/>
</dbReference>
<dbReference type="InterPro" id="IPR036237">
    <property type="entry name" value="Xyl_isomerase-like_sf"/>
</dbReference>
<dbReference type="Proteomes" id="UP001523566">
    <property type="component" value="Unassembled WGS sequence"/>
</dbReference>
<feature type="domain" description="Xylose isomerase-like TIM barrel" evidence="1">
    <location>
        <begin position="22"/>
        <end position="259"/>
    </location>
</feature>
<dbReference type="RefSeq" id="WP_262064742.1">
    <property type="nucleotide sequence ID" value="NZ_JAMXOD010000001.1"/>
</dbReference>
<dbReference type="InterPro" id="IPR050312">
    <property type="entry name" value="IolE/XylAMocC-like"/>
</dbReference>
<gene>
    <name evidence="2" type="ORF">NK125_00845</name>
</gene>
<reference evidence="2 3" key="1">
    <citation type="journal article" date="2022" name="Genome Biol. Evol.">
        <title>Host diet, physiology and behaviors set the stage for Lachnospiraceae cladogenesis.</title>
        <authorList>
            <person name="Vera-Ponce De Leon A."/>
            <person name="Schneider M."/>
            <person name="Jahnes B.C."/>
            <person name="Sadowski V."/>
            <person name="Camuy-Velez L.A."/>
            <person name="Duan J."/>
            <person name="Sabree Z.L."/>
        </authorList>
    </citation>
    <scope>NUCLEOTIDE SEQUENCE [LARGE SCALE GENOMIC DNA]</scope>
    <source>
        <strain evidence="2 3">PAL113</strain>
    </source>
</reference>
<accession>A0ABT1E8W8</accession>
<dbReference type="PANTHER" id="PTHR12110:SF41">
    <property type="entry name" value="INOSOSE DEHYDRATASE"/>
    <property type="match status" value="1"/>
</dbReference>
<evidence type="ECO:0000313" key="3">
    <source>
        <dbReference type="Proteomes" id="UP001523566"/>
    </source>
</evidence>
<comment type="caution">
    <text evidence="2">The sequence shown here is derived from an EMBL/GenBank/DDBJ whole genome shotgun (WGS) entry which is preliminary data.</text>
</comment>
<protein>
    <submittedName>
        <fullName evidence="2">Sugar phosphate isomerase/epimerase</fullName>
    </submittedName>
</protein>
<keyword evidence="2" id="KW-0413">Isomerase</keyword>
<dbReference type="Pfam" id="PF01261">
    <property type="entry name" value="AP_endonuc_2"/>
    <property type="match status" value="1"/>
</dbReference>
<keyword evidence="3" id="KW-1185">Reference proteome</keyword>
<sequence>MKFGTSYSYWGNVWSCNYCEVIEKVAKIGFDMLEVGADHLYHMDDDELEKLRKLAIEYGVELVANSGPAKEYDLANKDKNIRENGISFFEKVMEQMKKIDSHKLIGAIYSFWPSDFMETDKVIAWERSIDSLKILAKKAEAMDIHISLEVLNRYETFILTDCKEAKKYCEQVGSPNIDILLDTFHMNIEEDNMAEAIRECDAMLGHFHVGEGNRKLPGMNNSIDWDAVAQALKDIAYNKGVVMEPFMISGGEVGRDIKVWRDLSEGASQEQLTMHITESLRFLKKKFL</sequence>
<organism evidence="2 3">
    <name type="scientific">Aequitasia blattaphilus</name>
    <dbReference type="NCBI Taxonomy" id="2949332"/>
    <lineage>
        <taxon>Bacteria</taxon>
        <taxon>Bacillati</taxon>
        <taxon>Bacillota</taxon>
        <taxon>Clostridia</taxon>
        <taxon>Lachnospirales</taxon>
        <taxon>Lachnospiraceae</taxon>
        <taxon>Aequitasia</taxon>
    </lineage>
</organism>
<dbReference type="Gene3D" id="3.20.20.150">
    <property type="entry name" value="Divalent-metal-dependent TIM barrel enzymes"/>
    <property type="match status" value="1"/>
</dbReference>
<dbReference type="SUPFAM" id="SSF51658">
    <property type="entry name" value="Xylose isomerase-like"/>
    <property type="match status" value="1"/>
</dbReference>
<dbReference type="PANTHER" id="PTHR12110">
    <property type="entry name" value="HYDROXYPYRUVATE ISOMERASE"/>
    <property type="match status" value="1"/>
</dbReference>
<proteinExistence type="predicted"/>
<evidence type="ECO:0000313" key="2">
    <source>
        <dbReference type="EMBL" id="MCP1100957.1"/>
    </source>
</evidence>